<dbReference type="Proteomes" id="UP000033202">
    <property type="component" value="Unassembled WGS sequence"/>
</dbReference>
<dbReference type="SFLD" id="SFLDG00358">
    <property type="entry name" value="Main_(cytGST)"/>
    <property type="match status" value="1"/>
</dbReference>
<evidence type="ECO:0000259" key="2">
    <source>
        <dbReference type="PROSITE" id="PS50405"/>
    </source>
</evidence>
<dbReference type="PROSITE" id="PS50404">
    <property type="entry name" value="GST_NTER"/>
    <property type="match status" value="1"/>
</dbReference>
<dbReference type="STRING" id="1219043.SCH01S_42_00350"/>
<dbReference type="EMBL" id="BBWU01000042">
    <property type="protein sequence ID" value="GAO39992.1"/>
    <property type="molecule type" value="Genomic_DNA"/>
</dbReference>
<dbReference type="Gene3D" id="1.20.1050.10">
    <property type="match status" value="1"/>
</dbReference>
<dbReference type="PROSITE" id="PS50405">
    <property type="entry name" value="GST_CTER"/>
    <property type="match status" value="1"/>
</dbReference>
<feature type="domain" description="GST C-terminal" evidence="2">
    <location>
        <begin position="83"/>
        <end position="220"/>
    </location>
</feature>
<accession>A0A0E9MQF9</accession>
<proteinExistence type="predicted"/>
<organism evidence="3 4">
    <name type="scientific">Sphingomonas changbaiensis NBRC 104936</name>
    <dbReference type="NCBI Taxonomy" id="1219043"/>
    <lineage>
        <taxon>Bacteria</taxon>
        <taxon>Pseudomonadati</taxon>
        <taxon>Pseudomonadota</taxon>
        <taxon>Alphaproteobacteria</taxon>
        <taxon>Sphingomonadales</taxon>
        <taxon>Sphingomonadaceae</taxon>
        <taxon>Sphingomonas</taxon>
    </lineage>
</organism>
<evidence type="ECO:0000313" key="4">
    <source>
        <dbReference type="Proteomes" id="UP000033202"/>
    </source>
</evidence>
<dbReference type="InterPro" id="IPR004045">
    <property type="entry name" value="Glutathione_S-Trfase_N"/>
</dbReference>
<dbReference type="Gene3D" id="3.40.30.10">
    <property type="entry name" value="Glutaredoxin"/>
    <property type="match status" value="1"/>
</dbReference>
<dbReference type="AlphaFoldDB" id="A0A0E9MQF9"/>
<dbReference type="OrthoDB" id="9782992at2"/>
<evidence type="ECO:0000313" key="3">
    <source>
        <dbReference type="EMBL" id="GAO39992.1"/>
    </source>
</evidence>
<dbReference type="InterPro" id="IPR036282">
    <property type="entry name" value="Glutathione-S-Trfase_C_sf"/>
</dbReference>
<dbReference type="SFLD" id="SFLDS00019">
    <property type="entry name" value="Glutathione_Transferase_(cytos"/>
    <property type="match status" value="1"/>
</dbReference>
<dbReference type="InterPro" id="IPR040079">
    <property type="entry name" value="Glutathione_S-Trfase"/>
</dbReference>
<evidence type="ECO:0000259" key="1">
    <source>
        <dbReference type="PROSITE" id="PS50404"/>
    </source>
</evidence>
<dbReference type="InterPro" id="IPR050983">
    <property type="entry name" value="GST_Omega/HSP26"/>
</dbReference>
<dbReference type="CDD" id="cd00570">
    <property type="entry name" value="GST_N_family"/>
    <property type="match status" value="1"/>
</dbReference>
<sequence length="224" mass="24108">MKVYGSIASPFVQRVLMAGRIKGHDLPVELPPGGSMQAPEFLAISPMGRVPVLDDDGWTLAESAAIVGYLDDVLDGPPLLPENPRDRARARTIETLASHELAGLRPIMVCKVFGMRNEPVLVDEAISTIRTGLAALEKARDANHVWAAGDSPTVADCILVPLFSLMDVIDPIAGTSALVAEQPGLAGYRERAFASELGGRTVREMRDTFAAILERRRQPAQQSS</sequence>
<dbReference type="InterPro" id="IPR010987">
    <property type="entry name" value="Glutathione-S-Trfase_C-like"/>
</dbReference>
<dbReference type="GO" id="GO:0005737">
    <property type="term" value="C:cytoplasm"/>
    <property type="evidence" value="ECO:0007669"/>
    <property type="project" value="TreeGrafter"/>
</dbReference>
<dbReference type="SUPFAM" id="SSF47616">
    <property type="entry name" value="GST C-terminal domain-like"/>
    <property type="match status" value="1"/>
</dbReference>
<keyword evidence="4" id="KW-1185">Reference proteome</keyword>
<dbReference type="InterPro" id="IPR036249">
    <property type="entry name" value="Thioredoxin-like_sf"/>
</dbReference>
<comment type="caution">
    <text evidence="3">The sequence shown here is derived from an EMBL/GenBank/DDBJ whole genome shotgun (WGS) entry which is preliminary data.</text>
</comment>
<dbReference type="RefSeq" id="WP_046348800.1">
    <property type="nucleotide sequence ID" value="NZ_BBWU01000042.1"/>
</dbReference>
<protein>
    <submittedName>
        <fullName evidence="3">Putative glutathione S-transferase</fullName>
    </submittedName>
</protein>
<dbReference type="SUPFAM" id="SSF52833">
    <property type="entry name" value="Thioredoxin-like"/>
    <property type="match status" value="1"/>
</dbReference>
<feature type="domain" description="GST N-terminal" evidence="1">
    <location>
        <begin position="1"/>
        <end position="78"/>
    </location>
</feature>
<reference evidence="3 4" key="1">
    <citation type="submission" date="2015-04" db="EMBL/GenBank/DDBJ databases">
        <title>Whole genome shotgun sequence of Sphingomonas changbaiensis NBRC 104936.</title>
        <authorList>
            <person name="Katano-Makiyama Y."/>
            <person name="Hosoyama A."/>
            <person name="Hashimoto M."/>
            <person name="Noguchi M."/>
            <person name="Tsuchikane K."/>
            <person name="Ohji S."/>
            <person name="Yamazoe A."/>
            <person name="Ichikawa N."/>
            <person name="Kimura A."/>
            <person name="Fujita N."/>
        </authorList>
    </citation>
    <scope>NUCLEOTIDE SEQUENCE [LARGE SCALE GENOMIC DNA]</scope>
    <source>
        <strain evidence="3 4">NBRC 104936</strain>
    </source>
</reference>
<dbReference type="PANTHER" id="PTHR43968:SF6">
    <property type="entry name" value="GLUTATHIONE S-TRANSFERASE OMEGA"/>
    <property type="match status" value="1"/>
</dbReference>
<dbReference type="Pfam" id="PF13417">
    <property type="entry name" value="GST_N_3"/>
    <property type="match status" value="1"/>
</dbReference>
<gene>
    <name evidence="3" type="ORF">SCH01S_42_00350</name>
</gene>
<dbReference type="GO" id="GO:0016740">
    <property type="term" value="F:transferase activity"/>
    <property type="evidence" value="ECO:0007669"/>
    <property type="project" value="UniProtKB-KW"/>
</dbReference>
<dbReference type="Pfam" id="PF13410">
    <property type="entry name" value="GST_C_2"/>
    <property type="match status" value="1"/>
</dbReference>
<name>A0A0E9MQF9_9SPHN</name>
<keyword evidence="3" id="KW-0808">Transferase</keyword>
<dbReference type="PANTHER" id="PTHR43968">
    <property type="match status" value="1"/>
</dbReference>